<organism evidence="1 2">
    <name type="scientific">Mariniphaga sediminis</name>
    <dbReference type="NCBI Taxonomy" id="1628158"/>
    <lineage>
        <taxon>Bacteria</taxon>
        <taxon>Pseudomonadati</taxon>
        <taxon>Bacteroidota</taxon>
        <taxon>Bacteroidia</taxon>
        <taxon>Marinilabiliales</taxon>
        <taxon>Prolixibacteraceae</taxon>
        <taxon>Mariniphaga</taxon>
    </lineage>
</organism>
<dbReference type="EMBL" id="QWET01000002">
    <property type="protein sequence ID" value="RIH66750.1"/>
    <property type="molecule type" value="Genomic_DNA"/>
</dbReference>
<name>A0A399D9D3_9BACT</name>
<comment type="caution">
    <text evidence="1">The sequence shown here is derived from an EMBL/GenBank/DDBJ whole genome shotgun (WGS) entry which is preliminary data.</text>
</comment>
<evidence type="ECO:0000313" key="2">
    <source>
        <dbReference type="Proteomes" id="UP000266441"/>
    </source>
</evidence>
<sequence length="66" mass="7388">MAYAFILIFNSFSTLESLTPAPALLYSEVADLVISAMKHFLKNSNTPLALFSPFFDKLMFSVSKLH</sequence>
<gene>
    <name evidence="1" type="ORF">D1164_03915</name>
</gene>
<dbReference type="Proteomes" id="UP000266441">
    <property type="component" value="Unassembled WGS sequence"/>
</dbReference>
<protein>
    <submittedName>
        <fullName evidence="1">Uncharacterized protein</fullName>
    </submittedName>
</protein>
<dbReference type="AlphaFoldDB" id="A0A399D9D3"/>
<reference evidence="1 2" key="1">
    <citation type="journal article" date="2015" name="Int. J. Syst. Evol. Microbiol.">
        <title>Mariniphaga sediminis sp. nov., isolated from coastal sediment.</title>
        <authorList>
            <person name="Wang F.Q."/>
            <person name="Shen Q.Y."/>
            <person name="Chen G.J."/>
            <person name="Du Z.J."/>
        </authorList>
    </citation>
    <scope>NUCLEOTIDE SEQUENCE [LARGE SCALE GENOMIC DNA]</scope>
    <source>
        <strain evidence="1 2">SY21</strain>
    </source>
</reference>
<evidence type="ECO:0000313" key="1">
    <source>
        <dbReference type="EMBL" id="RIH66750.1"/>
    </source>
</evidence>
<keyword evidence="2" id="KW-1185">Reference proteome</keyword>
<proteinExistence type="predicted"/>
<accession>A0A399D9D3</accession>